<keyword evidence="8 11" id="KW-0560">Oxidoreductase</keyword>
<dbReference type="Gene3D" id="1.10.1040.10">
    <property type="entry name" value="N-(1-d-carboxylethyl)-l-norvaline Dehydrogenase, domain 2"/>
    <property type="match status" value="1"/>
</dbReference>
<evidence type="ECO:0000256" key="7">
    <source>
        <dbReference type="ARBA" id="ARBA00022857"/>
    </source>
</evidence>
<evidence type="ECO:0000256" key="9">
    <source>
        <dbReference type="ARBA" id="ARBA00032024"/>
    </source>
</evidence>
<evidence type="ECO:0000256" key="6">
    <source>
        <dbReference type="ARBA" id="ARBA00022655"/>
    </source>
</evidence>
<comment type="catalytic activity">
    <reaction evidence="10 11">
        <text>(R)-pantoate + NADP(+) = 2-dehydropantoate + NADPH + H(+)</text>
        <dbReference type="Rhea" id="RHEA:16233"/>
        <dbReference type="ChEBI" id="CHEBI:11561"/>
        <dbReference type="ChEBI" id="CHEBI:15378"/>
        <dbReference type="ChEBI" id="CHEBI:15980"/>
        <dbReference type="ChEBI" id="CHEBI:57783"/>
        <dbReference type="ChEBI" id="CHEBI:58349"/>
        <dbReference type="EC" id="1.1.1.169"/>
    </reaction>
</comment>
<dbReference type="PANTHER" id="PTHR43765">
    <property type="entry name" value="2-DEHYDROPANTOATE 2-REDUCTASE-RELATED"/>
    <property type="match status" value="1"/>
</dbReference>
<evidence type="ECO:0000313" key="14">
    <source>
        <dbReference type="EMBL" id="MFD0962159.1"/>
    </source>
</evidence>
<dbReference type="InterPro" id="IPR050838">
    <property type="entry name" value="Ketopantoate_reductase"/>
</dbReference>
<feature type="domain" description="Ketopantoate reductase C-terminal" evidence="13">
    <location>
        <begin position="190"/>
        <end position="312"/>
    </location>
</feature>
<evidence type="ECO:0000259" key="13">
    <source>
        <dbReference type="Pfam" id="PF08546"/>
    </source>
</evidence>
<protein>
    <recommendedName>
        <fullName evidence="5 11">2-dehydropantoate 2-reductase</fullName>
        <ecNumber evidence="4 11">1.1.1.169</ecNumber>
    </recommendedName>
    <alternativeName>
        <fullName evidence="9 11">Ketopantoate reductase</fullName>
    </alternativeName>
</protein>
<evidence type="ECO:0000256" key="4">
    <source>
        <dbReference type="ARBA" id="ARBA00013014"/>
    </source>
</evidence>
<dbReference type="Pfam" id="PF02558">
    <property type="entry name" value="ApbA"/>
    <property type="match status" value="1"/>
</dbReference>
<dbReference type="RefSeq" id="WP_377568446.1">
    <property type="nucleotide sequence ID" value="NZ_JBHTJZ010000072.1"/>
</dbReference>
<dbReference type="EC" id="1.1.1.169" evidence="4 11"/>
<evidence type="ECO:0000256" key="3">
    <source>
        <dbReference type="ARBA" id="ARBA00007870"/>
    </source>
</evidence>
<gene>
    <name evidence="14" type="ORF">ACFQ2I_22715</name>
</gene>
<dbReference type="InterPro" id="IPR008927">
    <property type="entry name" value="6-PGluconate_DH-like_C_sf"/>
</dbReference>
<organism evidence="14 15">
    <name type="scientific">Paenibacillus chungangensis</name>
    <dbReference type="NCBI Taxonomy" id="696535"/>
    <lineage>
        <taxon>Bacteria</taxon>
        <taxon>Bacillati</taxon>
        <taxon>Bacillota</taxon>
        <taxon>Bacilli</taxon>
        <taxon>Bacillales</taxon>
        <taxon>Paenibacillaceae</taxon>
        <taxon>Paenibacillus</taxon>
    </lineage>
</organism>
<dbReference type="InterPro" id="IPR013328">
    <property type="entry name" value="6PGD_dom2"/>
</dbReference>
<evidence type="ECO:0000259" key="12">
    <source>
        <dbReference type="Pfam" id="PF02558"/>
    </source>
</evidence>
<dbReference type="InterPro" id="IPR013752">
    <property type="entry name" value="KPA_reductase"/>
</dbReference>
<dbReference type="SUPFAM" id="SSF51735">
    <property type="entry name" value="NAD(P)-binding Rossmann-fold domains"/>
    <property type="match status" value="1"/>
</dbReference>
<accession>A0ABW3HXB3</accession>
<evidence type="ECO:0000256" key="2">
    <source>
        <dbReference type="ARBA" id="ARBA00004994"/>
    </source>
</evidence>
<comment type="similarity">
    <text evidence="3 11">Belongs to the ketopantoate reductase family.</text>
</comment>
<name>A0ABW3HXB3_9BACL</name>
<dbReference type="NCBIfam" id="TIGR00745">
    <property type="entry name" value="apbA_panE"/>
    <property type="match status" value="1"/>
</dbReference>
<dbReference type="Proteomes" id="UP001596989">
    <property type="component" value="Unassembled WGS sequence"/>
</dbReference>
<dbReference type="EMBL" id="JBHTJZ010000072">
    <property type="protein sequence ID" value="MFD0962159.1"/>
    <property type="molecule type" value="Genomic_DNA"/>
</dbReference>
<keyword evidence="6 11" id="KW-0566">Pantothenate biosynthesis</keyword>
<dbReference type="PANTHER" id="PTHR43765:SF2">
    <property type="entry name" value="2-DEHYDROPANTOATE 2-REDUCTASE"/>
    <property type="match status" value="1"/>
</dbReference>
<feature type="domain" description="Ketopantoate reductase N-terminal" evidence="12">
    <location>
        <begin position="5"/>
        <end position="159"/>
    </location>
</feature>
<evidence type="ECO:0000256" key="11">
    <source>
        <dbReference type="RuleBase" id="RU362068"/>
    </source>
</evidence>
<dbReference type="Pfam" id="PF08546">
    <property type="entry name" value="ApbA_C"/>
    <property type="match status" value="1"/>
</dbReference>
<evidence type="ECO:0000256" key="5">
    <source>
        <dbReference type="ARBA" id="ARBA00019465"/>
    </source>
</evidence>
<comment type="caution">
    <text evidence="14">The sequence shown here is derived from an EMBL/GenBank/DDBJ whole genome shotgun (WGS) entry which is preliminary data.</text>
</comment>
<evidence type="ECO:0000313" key="15">
    <source>
        <dbReference type="Proteomes" id="UP001596989"/>
    </source>
</evidence>
<sequence length="321" mass="35017">MHIDVIGAGAIGMMLAAALAESGAHVTLWTRTRRQARLIQQYGVLRHNLQGGGKVVHLPCRAMGEAVVTSSERCVVLTVKSTAINPELTEQLRGILNSGRSEAVTVICLQNGIGHVEILTEALGPIPIHIAVTTESAKREDERTVRHTGAGGIWLSNRDQFGNETGDAPVQKKMLQSLEKAGFTTFLSNDISTRIYRKLIVNAVINPLTALYHVTNGELPKESCRLTLMRRLYEESAAVFIKGGLLPPGDYWQSILDICEATSRNRSSMLSDVQAGRETEIAFINGAIAAKGRELGMLTPLNDALIVIIQGYRRPWDEDKG</sequence>
<dbReference type="InterPro" id="IPR036291">
    <property type="entry name" value="NAD(P)-bd_dom_sf"/>
</dbReference>
<evidence type="ECO:0000256" key="10">
    <source>
        <dbReference type="ARBA" id="ARBA00048793"/>
    </source>
</evidence>
<evidence type="ECO:0000256" key="8">
    <source>
        <dbReference type="ARBA" id="ARBA00023002"/>
    </source>
</evidence>
<reference evidence="15" key="1">
    <citation type="journal article" date="2019" name="Int. J. Syst. Evol. Microbiol.">
        <title>The Global Catalogue of Microorganisms (GCM) 10K type strain sequencing project: providing services to taxonomists for standard genome sequencing and annotation.</title>
        <authorList>
            <consortium name="The Broad Institute Genomics Platform"/>
            <consortium name="The Broad Institute Genome Sequencing Center for Infectious Disease"/>
            <person name="Wu L."/>
            <person name="Ma J."/>
        </authorList>
    </citation>
    <scope>NUCLEOTIDE SEQUENCE [LARGE SCALE GENOMIC DNA]</scope>
    <source>
        <strain evidence="15">CCUG 59129</strain>
    </source>
</reference>
<evidence type="ECO:0000256" key="1">
    <source>
        <dbReference type="ARBA" id="ARBA00002919"/>
    </source>
</evidence>
<comment type="function">
    <text evidence="1 11">Catalyzes the NADPH-dependent reduction of ketopantoate into pantoic acid.</text>
</comment>
<comment type="pathway">
    <text evidence="2 11">Cofactor biosynthesis; (R)-pantothenate biosynthesis; (R)-pantoate from 3-methyl-2-oxobutanoate: step 2/2.</text>
</comment>
<keyword evidence="7 11" id="KW-0521">NADP</keyword>
<keyword evidence="15" id="KW-1185">Reference proteome</keyword>
<proteinExistence type="inferred from homology"/>
<dbReference type="SUPFAM" id="SSF48179">
    <property type="entry name" value="6-phosphogluconate dehydrogenase C-terminal domain-like"/>
    <property type="match status" value="1"/>
</dbReference>
<dbReference type="InterPro" id="IPR003710">
    <property type="entry name" value="ApbA"/>
</dbReference>
<dbReference type="InterPro" id="IPR013332">
    <property type="entry name" value="KPR_N"/>
</dbReference>
<dbReference type="Gene3D" id="3.40.50.720">
    <property type="entry name" value="NAD(P)-binding Rossmann-like Domain"/>
    <property type="match status" value="1"/>
</dbReference>